<dbReference type="PANTHER" id="PTHR34501:SF9">
    <property type="entry name" value="MAJOR OUTER MEMBRANE PROTEIN P.IA"/>
    <property type="match status" value="1"/>
</dbReference>
<dbReference type="InterPro" id="IPR023614">
    <property type="entry name" value="Porin_dom_sf"/>
</dbReference>
<keyword evidence="10" id="KW-0998">Cell outer membrane</keyword>
<gene>
    <name evidence="13" type="ORF">HHL11_03570</name>
</gene>
<evidence type="ECO:0000256" key="5">
    <source>
        <dbReference type="ARBA" id="ARBA00022692"/>
    </source>
</evidence>
<keyword evidence="6 11" id="KW-0732">Signal</keyword>
<evidence type="ECO:0000259" key="12">
    <source>
        <dbReference type="Pfam" id="PF13609"/>
    </source>
</evidence>
<dbReference type="Pfam" id="PF13609">
    <property type="entry name" value="Porin_4"/>
    <property type="match status" value="1"/>
</dbReference>
<reference evidence="13 14" key="1">
    <citation type="submission" date="2020-04" db="EMBL/GenBank/DDBJ databases">
        <title>Ramlibacter sp. G-1-2-2 isolated from soil.</title>
        <authorList>
            <person name="Dahal R.H."/>
        </authorList>
    </citation>
    <scope>NUCLEOTIDE SEQUENCE [LARGE SCALE GENOMIC DNA]</scope>
    <source>
        <strain evidence="13 14">G-1-2-2</strain>
    </source>
</reference>
<dbReference type="RefSeq" id="WP_169417069.1">
    <property type="nucleotide sequence ID" value="NZ_JABBFX010000001.1"/>
</dbReference>
<dbReference type="CDD" id="cd00342">
    <property type="entry name" value="gram_neg_porins"/>
    <property type="match status" value="1"/>
</dbReference>
<proteinExistence type="predicted"/>
<dbReference type="InterPro" id="IPR050298">
    <property type="entry name" value="Gram-neg_bact_OMP"/>
</dbReference>
<keyword evidence="5" id="KW-0812">Transmembrane</keyword>
<dbReference type="SUPFAM" id="SSF56935">
    <property type="entry name" value="Porins"/>
    <property type="match status" value="1"/>
</dbReference>
<comment type="caution">
    <text evidence="13">The sequence shown here is derived from an EMBL/GenBank/DDBJ whole genome shotgun (WGS) entry which is preliminary data.</text>
</comment>
<dbReference type="GO" id="GO:0009279">
    <property type="term" value="C:cell outer membrane"/>
    <property type="evidence" value="ECO:0007669"/>
    <property type="project" value="UniProtKB-SubCell"/>
</dbReference>
<dbReference type="AlphaFoldDB" id="A0A848GXD9"/>
<dbReference type="PROSITE" id="PS51257">
    <property type="entry name" value="PROKAR_LIPOPROTEIN"/>
    <property type="match status" value="1"/>
</dbReference>
<evidence type="ECO:0000313" key="14">
    <source>
        <dbReference type="Proteomes" id="UP000541185"/>
    </source>
</evidence>
<organism evidence="13 14">
    <name type="scientific">Ramlibacter agri</name>
    <dbReference type="NCBI Taxonomy" id="2728837"/>
    <lineage>
        <taxon>Bacteria</taxon>
        <taxon>Pseudomonadati</taxon>
        <taxon>Pseudomonadota</taxon>
        <taxon>Betaproteobacteria</taxon>
        <taxon>Burkholderiales</taxon>
        <taxon>Comamonadaceae</taxon>
        <taxon>Ramlibacter</taxon>
    </lineage>
</organism>
<keyword evidence="4" id="KW-1134">Transmembrane beta strand</keyword>
<evidence type="ECO:0000256" key="1">
    <source>
        <dbReference type="ARBA" id="ARBA00004571"/>
    </source>
</evidence>
<accession>A0A848GXD9</accession>
<evidence type="ECO:0000256" key="4">
    <source>
        <dbReference type="ARBA" id="ARBA00022452"/>
    </source>
</evidence>
<feature type="chain" id="PRO_5032650972" evidence="11">
    <location>
        <begin position="20"/>
        <end position="395"/>
    </location>
</feature>
<keyword evidence="3" id="KW-0813">Transport</keyword>
<dbReference type="PANTHER" id="PTHR34501">
    <property type="entry name" value="PROTEIN YDDL-RELATED"/>
    <property type="match status" value="1"/>
</dbReference>
<dbReference type="GO" id="GO:0046930">
    <property type="term" value="C:pore complex"/>
    <property type="evidence" value="ECO:0007669"/>
    <property type="project" value="UniProtKB-KW"/>
</dbReference>
<dbReference type="GO" id="GO:0015288">
    <property type="term" value="F:porin activity"/>
    <property type="evidence" value="ECO:0007669"/>
    <property type="project" value="UniProtKB-KW"/>
</dbReference>
<dbReference type="Proteomes" id="UP000541185">
    <property type="component" value="Unassembled WGS sequence"/>
</dbReference>
<evidence type="ECO:0000256" key="10">
    <source>
        <dbReference type="ARBA" id="ARBA00023237"/>
    </source>
</evidence>
<keyword evidence="14" id="KW-1185">Reference proteome</keyword>
<dbReference type="EMBL" id="JABBFX010000001">
    <property type="protein sequence ID" value="NML42817.1"/>
    <property type="molecule type" value="Genomic_DNA"/>
</dbReference>
<keyword evidence="8" id="KW-0626">Porin</keyword>
<dbReference type="Gene3D" id="2.40.160.10">
    <property type="entry name" value="Porin"/>
    <property type="match status" value="1"/>
</dbReference>
<name>A0A848GXD9_9BURK</name>
<dbReference type="InterPro" id="IPR033900">
    <property type="entry name" value="Gram_neg_porin_domain"/>
</dbReference>
<evidence type="ECO:0000256" key="11">
    <source>
        <dbReference type="SAM" id="SignalP"/>
    </source>
</evidence>
<sequence>MKKTLIAFAATAAAGAACAGNGVPAVGLNMFGVLDATLAYGSASGGSHRVQLTNSGFNSSRLGFRGSEDLGGGLSASFWLEMGVNPDDGTGVASSTNNQQAAGGASAGSLTFNRASWVSLNGDWGSLRLGRDYTPTFTLMAGYDPFTVNGAGTTLAFTGFSIRRATAQGPYPASTSTSPGVAFPGGPVATRARASNSIGYMTGDNLGGFYGWAQYYLGENAQDGAATEDDGSGYNARFGYAAGPVDVSAAYGKTKYALLGDFRTWDVGGTWKLGNLQLNAEYVSDRAGGTTLTGGIGPAPLDGKGWMVGGSYVAGPGLVRFSYSGYKVDLGSGPVSRKAAIGYVYYLSKRTAVYTTYAHLWNRNGATSTLNGSLVGAGLASSASNGLDFGLKHSF</sequence>
<evidence type="ECO:0000256" key="7">
    <source>
        <dbReference type="ARBA" id="ARBA00023065"/>
    </source>
</evidence>
<evidence type="ECO:0000256" key="8">
    <source>
        <dbReference type="ARBA" id="ARBA00023114"/>
    </source>
</evidence>
<evidence type="ECO:0000313" key="13">
    <source>
        <dbReference type="EMBL" id="NML42817.1"/>
    </source>
</evidence>
<dbReference type="GO" id="GO:0006811">
    <property type="term" value="P:monoatomic ion transport"/>
    <property type="evidence" value="ECO:0007669"/>
    <property type="project" value="UniProtKB-KW"/>
</dbReference>
<evidence type="ECO:0000256" key="3">
    <source>
        <dbReference type="ARBA" id="ARBA00022448"/>
    </source>
</evidence>
<comment type="subunit">
    <text evidence="2">Homotrimer.</text>
</comment>
<evidence type="ECO:0000256" key="6">
    <source>
        <dbReference type="ARBA" id="ARBA00022729"/>
    </source>
</evidence>
<feature type="signal peptide" evidence="11">
    <location>
        <begin position="1"/>
        <end position="19"/>
    </location>
</feature>
<protein>
    <submittedName>
        <fullName evidence="13">Porin</fullName>
    </submittedName>
</protein>
<keyword evidence="9" id="KW-0472">Membrane</keyword>
<keyword evidence="7" id="KW-0406">Ion transport</keyword>
<comment type="subcellular location">
    <subcellularLocation>
        <location evidence="1">Cell outer membrane</location>
        <topology evidence="1">Multi-pass membrane protein</topology>
    </subcellularLocation>
</comment>
<evidence type="ECO:0000256" key="9">
    <source>
        <dbReference type="ARBA" id="ARBA00023136"/>
    </source>
</evidence>
<evidence type="ECO:0000256" key="2">
    <source>
        <dbReference type="ARBA" id="ARBA00011233"/>
    </source>
</evidence>
<feature type="domain" description="Porin" evidence="12">
    <location>
        <begin position="8"/>
        <end position="364"/>
    </location>
</feature>